<name>A0ABU7S248_9ACTN</name>
<evidence type="ECO:0000313" key="2">
    <source>
        <dbReference type="Proteomes" id="UP001332243"/>
    </source>
</evidence>
<protein>
    <submittedName>
        <fullName evidence="1">MarR family transcriptional regulator</fullName>
    </submittedName>
</protein>
<dbReference type="Proteomes" id="UP001332243">
    <property type="component" value="Unassembled WGS sequence"/>
</dbReference>
<gene>
    <name evidence="1" type="ORF">V1633_30775</name>
</gene>
<accession>A0ABU7S248</accession>
<keyword evidence="2" id="KW-1185">Reference proteome</keyword>
<evidence type="ECO:0000313" key="1">
    <source>
        <dbReference type="EMBL" id="MEE6262873.1"/>
    </source>
</evidence>
<reference evidence="1 2" key="1">
    <citation type="submission" date="2024-01" db="EMBL/GenBank/DDBJ databases">
        <title>Genome insights into Plantactinospora sonchi sp. nov.</title>
        <authorList>
            <person name="Wang L."/>
        </authorList>
    </citation>
    <scope>NUCLEOTIDE SEQUENCE [LARGE SCALE GENOMIC DNA]</scope>
    <source>
        <strain evidence="1 2">NEAU-QY2</strain>
    </source>
</reference>
<proteinExistence type="predicted"/>
<dbReference type="Gene3D" id="1.10.10.10">
    <property type="entry name" value="Winged helix-like DNA-binding domain superfamily/Winged helix DNA-binding domain"/>
    <property type="match status" value="1"/>
</dbReference>
<comment type="caution">
    <text evidence="1">The sequence shown here is derived from an EMBL/GenBank/DDBJ whole genome shotgun (WGS) entry which is preliminary data.</text>
</comment>
<sequence>MTPNDIEGAVMALPMQADANQVAAYWTRLAYESIIRFTRDEQAKRGFTQPQFWILRHLSPHDLAPDDGAARTIPQLQQAMTEYIRHDDDLASEAEVLLGRGWIHADHDGCLRITDAGEAARLQMKQSAPEIRSLIHRGIDDADYVAALRVLHKLIANTTLVPETEAVKLA</sequence>
<dbReference type="InterPro" id="IPR036390">
    <property type="entry name" value="WH_DNA-bd_sf"/>
</dbReference>
<dbReference type="SUPFAM" id="SSF46785">
    <property type="entry name" value="Winged helix' DNA-binding domain"/>
    <property type="match status" value="1"/>
</dbReference>
<dbReference type="EMBL" id="JAZGQK010000032">
    <property type="protein sequence ID" value="MEE6262873.1"/>
    <property type="molecule type" value="Genomic_DNA"/>
</dbReference>
<organism evidence="1 2">
    <name type="scientific">Plantactinospora sonchi</name>
    <dbReference type="NCBI Taxonomy" id="1544735"/>
    <lineage>
        <taxon>Bacteria</taxon>
        <taxon>Bacillati</taxon>
        <taxon>Actinomycetota</taxon>
        <taxon>Actinomycetes</taxon>
        <taxon>Micromonosporales</taxon>
        <taxon>Micromonosporaceae</taxon>
        <taxon>Plantactinospora</taxon>
    </lineage>
</organism>
<dbReference type="InterPro" id="IPR036388">
    <property type="entry name" value="WH-like_DNA-bd_sf"/>
</dbReference>